<dbReference type="Ensembl" id="ENSGAGT00000024757.1">
    <property type="protein sequence ID" value="ENSGAGP00000021732.1"/>
    <property type="gene ID" value="ENSGAGG00000015951.1"/>
</dbReference>
<evidence type="ECO:0000256" key="2">
    <source>
        <dbReference type="ARBA" id="ARBA00022525"/>
    </source>
</evidence>
<dbReference type="PANTHER" id="PTHR47499">
    <property type="entry name" value="SERINE PROTEASE INHIBITOR KAZAL-TYPE 7 SPINK7"/>
    <property type="match status" value="1"/>
</dbReference>
<dbReference type="PROSITE" id="PS00282">
    <property type="entry name" value="KAZAL_1"/>
    <property type="match status" value="1"/>
</dbReference>
<reference evidence="9" key="1">
    <citation type="journal article" date="2017" name="PLoS ONE">
        <title>The Agassiz's desert tortoise genome provides a resource for the conservation of a threatened species.</title>
        <authorList>
            <person name="Tollis M."/>
            <person name="DeNardo D.F."/>
            <person name="Cornelius J.A."/>
            <person name="Dolby G.A."/>
            <person name="Edwards T."/>
            <person name="Henen B.T."/>
            <person name="Karl A.E."/>
            <person name="Murphy R.W."/>
            <person name="Kusumi K."/>
        </authorList>
    </citation>
    <scope>NUCLEOTIDE SEQUENCE [LARGE SCALE GENOMIC DNA]</scope>
</reference>
<dbReference type="CDD" id="cd00104">
    <property type="entry name" value="KAZAL_FS"/>
    <property type="match status" value="1"/>
</dbReference>
<dbReference type="SMART" id="SM00280">
    <property type="entry name" value="KAZAL"/>
    <property type="match status" value="1"/>
</dbReference>
<keyword evidence="3" id="KW-0646">Protease inhibitor</keyword>
<dbReference type="InterPro" id="IPR050159">
    <property type="entry name" value="Kazal-type_SerProtInhib"/>
</dbReference>
<dbReference type="InterPro" id="IPR036058">
    <property type="entry name" value="Kazal_dom_sf"/>
</dbReference>
<dbReference type="PRINTS" id="PR00290">
    <property type="entry name" value="KAZALINHBTR"/>
</dbReference>
<evidence type="ECO:0000313" key="8">
    <source>
        <dbReference type="Ensembl" id="ENSGAGP00000021732.1"/>
    </source>
</evidence>
<dbReference type="InterPro" id="IPR002350">
    <property type="entry name" value="Kazal_dom"/>
</dbReference>
<evidence type="ECO:0000259" key="7">
    <source>
        <dbReference type="PROSITE" id="PS51465"/>
    </source>
</evidence>
<keyword evidence="6" id="KW-0325">Glycoprotein</keyword>
<dbReference type="Gene3D" id="3.30.60.30">
    <property type="match status" value="1"/>
</dbReference>
<dbReference type="Pfam" id="PF00050">
    <property type="entry name" value="Kazal_1"/>
    <property type="match status" value="1"/>
</dbReference>
<keyword evidence="4" id="KW-0722">Serine protease inhibitor</keyword>
<reference evidence="8" key="2">
    <citation type="submission" date="2025-08" db="UniProtKB">
        <authorList>
            <consortium name="Ensembl"/>
        </authorList>
    </citation>
    <scope>IDENTIFICATION</scope>
</reference>
<proteinExistence type="predicted"/>
<evidence type="ECO:0000313" key="9">
    <source>
        <dbReference type="Proteomes" id="UP000291020"/>
    </source>
</evidence>
<organism evidence="8 9">
    <name type="scientific">Gopherus agassizii</name>
    <name type="common">Agassiz's desert tortoise</name>
    <dbReference type="NCBI Taxonomy" id="38772"/>
    <lineage>
        <taxon>Eukaryota</taxon>
        <taxon>Metazoa</taxon>
        <taxon>Chordata</taxon>
        <taxon>Craniata</taxon>
        <taxon>Vertebrata</taxon>
        <taxon>Euteleostomi</taxon>
        <taxon>Archelosauria</taxon>
        <taxon>Testudinata</taxon>
        <taxon>Testudines</taxon>
        <taxon>Cryptodira</taxon>
        <taxon>Durocryptodira</taxon>
        <taxon>Testudinoidea</taxon>
        <taxon>Testudinidae</taxon>
        <taxon>Gopherus</taxon>
    </lineage>
</organism>
<name>A0A452I2K6_9SAUR</name>
<feature type="domain" description="Kazal-like" evidence="7">
    <location>
        <begin position="1"/>
        <end position="54"/>
    </location>
</feature>
<keyword evidence="9" id="KW-1185">Reference proteome</keyword>
<evidence type="ECO:0000256" key="1">
    <source>
        <dbReference type="ARBA" id="ARBA00004613"/>
    </source>
</evidence>
<reference evidence="8" key="3">
    <citation type="submission" date="2025-09" db="UniProtKB">
        <authorList>
            <consortium name="Ensembl"/>
        </authorList>
    </citation>
    <scope>IDENTIFICATION</scope>
</reference>
<dbReference type="InterPro" id="IPR001239">
    <property type="entry name" value="Prot_inh_Kazal-m"/>
</dbReference>
<dbReference type="GO" id="GO:0004867">
    <property type="term" value="F:serine-type endopeptidase inhibitor activity"/>
    <property type="evidence" value="ECO:0007669"/>
    <property type="project" value="UniProtKB-KW"/>
</dbReference>
<dbReference type="SUPFAM" id="SSF100895">
    <property type="entry name" value="Kazal-type serine protease inhibitors"/>
    <property type="match status" value="1"/>
</dbReference>
<evidence type="ECO:0000256" key="5">
    <source>
        <dbReference type="ARBA" id="ARBA00023157"/>
    </source>
</evidence>
<accession>A0A452I2K6</accession>
<dbReference type="PROSITE" id="PS51465">
    <property type="entry name" value="KAZAL_2"/>
    <property type="match status" value="1"/>
</dbReference>
<dbReference type="PANTHER" id="PTHR47499:SF1">
    <property type="entry name" value="SERINE PROTEASE INHIBITOR KAZAL-TYPE 7"/>
    <property type="match status" value="1"/>
</dbReference>
<comment type="subcellular location">
    <subcellularLocation>
        <location evidence="1">Secreted</location>
    </subcellularLocation>
</comment>
<evidence type="ECO:0000256" key="3">
    <source>
        <dbReference type="ARBA" id="ARBA00022690"/>
    </source>
</evidence>
<dbReference type="GO" id="GO:0005576">
    <property type="term" value="C:extracellular region"/>
    <property type="evidence" value="ECO:0007669"/>
    <property type="project" value="UniProtKB-SubCell"/>
</dbReference>
<keyword evidence="2" id="KW-0964">Secreted</keyword>
<evidence type="ECO:0000256" key="4">
    <source>
        <dbReference type="ARBA" id="ARBA00022900"/>
    </source>
</evidence>
<sequence length="64" mass="7657">HRKRPNRLEYKKPPEACTREYFPICGTDGITYANKCEFCKAVYLCFEHYGECRLHDEAKLREDL</sequence>
<dbReference type="Proteomes" id="UP000291020">
    <property type="component" value="Unassembled WGS sequence"/>
</dbReference>
<evidence type="ECO:0000256" key="6">
    <source>
        <dbReference type="ARBA" id="ARBA00023180"/>
    </source>
</evidence>
<keyword evidence="5" id="KW-1015">Disulfide bond</keyword>
<dbReference type="AlphaFoldDB" id="A0A452I2K6"/>
<protein>
    <recommendedName>
        <fullName evidence="7">Kazal-like domain-containing protein</fullName>
    </recommendedName>
</protein>